<keyword evidence="8 11" id="KW-0256">Endoplasmic reticulum</keyword>
<evidence type="ECO:0000256" key="1">
    <source>
        <dbReference type="ARBA" id="ARBA00004477"/>
    </source>
</evidence>
<gene>
    <name evidence="12" type="primary">AlNc14C56G4260</name>
    <name evidence="12" type="ORF">ALNC14_049330</name>
</gene>
<keyword evidence="5 11" id="KW-0328">Glycosyltransferase</keyword>
<evidence type="ECO:0000256" key="11">
    <source>
        <dbReference type="RuleBase" id="RU363112"/>
    </source>
</evidence>
<comment type="similarity">
    <text evidence="3 11">Belongs to the PIGV family.</text>
</comment>
<dbReference type="PANTHER" id="PTHR12468:SF2">
    <property type="entry name" value="GPI MANNOSYLTRANSFERASE 2"/>
    <property type="match status" value="1"/>
</dbReference>
<accession>F0WC77</accession>
<evidence type="ECO:0000256" key="7">
    <source>
        <dbReference type="ARBA" id="ARBA00022692"/>
    </source>
</evidence>
<dbReference type="GO" id="GO:0004376">
    <property type="term" value="F:GPI mannosyltransferase activity"/>
    <property type="evidence" value="ECO:0007669"/>
    <property type="project" value="InterPro"/>
</dbReference>
<reference evidence="12" key="2">
    <citation type="submission" date="2011-02" db="EMBL/GenBank/DDBJ databases">
        <authorList>
            <person name="MacLean D."/>
        </authorList>
    </citation>
    <scope>NUCLEOTIDE SEQUENCE</scope>
</reference>
<dbReference type="GO" id="GO:0000009">
    <property type="term" value="F:alpha-1,6-mannosyltransferase activity"/>
    <property type="evidence" value="ECO:0007669"/>
    <property type="project" value="InterPro"/>
</dbReference>
<keyword evidence="4 11" id="KW-0337">GPI-anchor biosynthesis</keyword>
<feature type="transmembrane region" description="Helical" evidence="11">
    <location>
        <begin position="245"/>
        <end position="272"/>
    </location>
</feature>
<dbReference type="EMBL" id="FR824101">
    <property type="protein sequence ID" value="CCA18790.1"/>
    <property type="molecule type" value="Genomic_DNA"/>
</dbReference>
<name>F0WC77_9STRA</name>
<dbReference type="AlphaFoldDB" id="F0WC77"/>
<evidence type="ECO:0000256" key="8">
    <source>
        <dbReference type="ARBA" id="ARBA00022824"/>
    </source>
</evidence>
<comment type="pathway">
    <text evidence="2 11">Glycolipid biosynthesis; glycosylphosphatidylinositol-anchor biosynthesis.</text>
</comment>
<feature type="transmembrane region" description="Helical" evidence="11">
    <location>
        <begin position="376"/>
        <end position="395"/>
    </location>
</feature>
<protein>
    <recommendedName>
        <fullName evidence="11">GPI mannosyltransferase 2</fullName>
        <ecNumber evidence="11">2.4.1.-</ecNumber>
    </recommendedName>
</protein>
<evidence type="ECO:0000256" key="2">
    <source>
        <dbReference type="ARBA" id="ARBA00004687"/>
    </source>
</evidence>
<keyword evidence="7 11" id="KW-0812">Transmembrane</keyword>
<keyword evidence="9 11" id="KW-1133">Transmembrane helix</keyword>
<keyword evidence="10 11" id="KW-0472">Membrane</keyword>
<dbReference type="GO" id="GO:0031501">
    <property type="term" value="C:mannosyltransferase complex"/>
    <property type="evidence" value="ECO:0007669"/>
    <property type="project" value="TreeGrafter"/>
</dbReference>
<reference evidence="12" key="1">
    <citation type="journal article" date="2011" name="PLoS Biol.">
        <title>Gene gain and loss during evolution of obligate parasitism in the white rust pathogen of Arabidopsis thaliana.</title>
        <authorList>
            <person name="Kemen E."/>
            <person name="Gardiner A."/>
            <person name="Schultz-Larsen T."/>
            <person name="Kemen A.C."/>
            <person name="Balmuth A.L."/>
            <person name="Robert-Seilaniantz A."/>
            <person name="Bailey K."/>
            <person name="Holub E."/>
            <person name="Studholme D.J."/>
            <person name="Maclean D."/>
            <person name="Jones J.D."/>
        </authorList>
    </citation>
    <scope>NUCLEOTIDE SEQUENCE</scope>
</reference>
<organism evidence="12">
    <name type="scientific">Albugo laibachii Nc14</name>
    <dbReference type="NCBI Taxonomy" id="890382"/>
    <lineage>
        <taxon>Eukaryota</taxon>
        <taxon>Sar</taxon>
        <taxon>Stramenopiles</taxon>
        <taxon>Oomycota</taxon>
        <taxon>Peronosporomycetes</taxon>
        <taxon>Albuginales</taxon>
        <taxon>Albuginaceae</taxon>
        <taxon>Albugo</taxon>
    </lineage>
</organism>
<evidence type="ECO:0000256" key="3">
    <source>
        <dbReference type="ARBA" id="ARBA00008698"/>
    </source>
</evidence>
<evidence type="ECO:0000256" key="6">
    <source>
        <dbReference type="ARBA" id="ARBA00022679"/>
    </source>
</evidence>
<dbReference type="GO" id="GO:0005789">
    <property type="term" value="C:endoplasmic reticulum membrane"/>
    <property type="evidence" value="ECO:0007669"/>
    <property type="project" value="UniProtKB-SubCell"/>
</dbReference>
<feature type="transmembrane region" description="Helical" evidence="11">
    <location>
        <begin position="292"/>
        <end position="319"/>
    </location>
</feature>
<dbReference type="GO" id="GO:0006506">
    <property type="term" value="P:GPI anchor biosynthetic process"/>
    <property type="evidence" value="ECO:0007669"/>
    <property type="project" value="UniProtKB-UniPathway"/>
</dbReference>
<keyword evidence="6 11" id="KW-0808">Transferase</keyword>
<evidence type="ECO:0000256" key="10">
    <source>
        <dbReference type="ARBA" id="ARBA00023136"/>
    </source>
</evidence>
<comment type="function">
    <text evidence="11">Mannosyltransferase involved in glycosylphosphatidylinositol-anchor biosynthesis.</text>
</comment>
<evidence type="ECO:0000256" key="9">
    <source>
        <dbReference type="ARBA" id="ARBA00022989"/>
    </source>
</evidence>
<evidence type="ECO:0000313" key="12">
    <source>
        <dbReference type="EMBL" id="CCA18790.1"/>
    </source>
</evidence>
<dbReference type="UniPathway" id="UPA00196"/>
<dbReference type="Pfam" id="PF04188">
    <property type="entry name" value="Mannosyl_trans2"/>
    <property type="match status" value="2"/>
</dbReference>
<comment type="caution">
    <text evidence="11">Lacks conserved residue(s) required for the propagation of feature annotation.</text>
</comment>
<proteinExistence type="inferred from homology"/>
<feature type="transmembrane region" description="Helical" evidence="11">
    <location>
        <begin position="158"/>
        <end position="174"/>
    </location>
</feature>
<feature type="transmembrane region" description="Helical" evidence="11">
    <location>
        <begin position="12"/>
        <end position="31"/>
    </location>
</feature>
<evidence type="ECO:0000256" key="5">
    <source>
        <dbReference type="ARBA" id="ARBA00022676"/>
    </source>
</evidence>
<dbReference type="PANTHER" id="PTHR12468">
    <property type="entry name" value="GPI MANNOSYLTRANSFERASE 2"/>
    <property type="match status" value="1"/>
</dbReference>
<sequence>MLDDRERSILRFAILSRIVVTLLAIATYAIIEPFDTSSHLLFEPFAFNRHLKFLQAFVSWDGAHFLHIAQNGYTYEHSHAFFPLYPLTVRLLRYSSSNVQLSRVITQLCSNVFINVSSGVDEEHQYPEIYVLCGWFIRSVWCVLEIQRPESIHASNGAFVLAAIFLYRLGILVFENLKVKSQDAERIARTGAYLFCITPSSVFMSSLYSESMMCFFSFGGFYCIEKHKELIKEQKRTKKRISQYSAHLSACAILFGCGSVTRSNGILLSLYLVWHRLRTSPHWTNFATFCRYWLVTALLMILAVGPQLVYFVCGIWKYCPSFHTVFDHTRKSEYPFHDRPWCHSAFLNYSAMYMFIQREYWNVGLFRYYQWKQIPNFFLASPVVSLSVLALYRFFRKQLIFTTSWTCEMNVYCIHWAFLLINGLLVVHVQVITRLLCACPPFYWIPAIILFQPKKSESVIQNAFFKIVVGYFVLYTLLGSILFSSFYPWT</sequence>
<dbReference type="HOGENOM" id="CLU_029048_3_1_1"/>
<feature type="transmembrane region" description="Helical" evidence="11">
    <location>
        <begin position="463"/>
        <end position="487"/>
    </location>
</feature>
<dbReference type="EC" id="2.4.1.-" evidence="11"/>
<comment type="subcellular location">
    <subcellularLocation>
        <location evidence="1 11">Endoplasmic reticulum membrane</location>
        <topology evidence="1 11">Multi-pass membrane protein</topology>
    </subcellularLocation>
</comment>
<dbReference type="InterPro" id="IPR007315">
    <property type="entry name" value="PIG-V/Gpi18"/>
</dbReference>
<evidence type="ECO:0000256" key="4">
    <source>
        <dbReference type="ARBA" id="ARBA00022502"/>
    </source>
</evidence>